<proteinExistence type="predicted"/>
<comment type="caution">
    <text evidence="1">The sequence shown here is derived from an EMBL/GenBank/DDBJ whole genome shotgun (WGS) entry which is preliminary data.</text>
</comment>
<dbReference type="SUPFAM" id="SSF81901">
    <property type="entry name" value="HCP-like"/>
    <property type="match status" value="1"/>
</dbReference>
<dbReference type="Proteomes" id="UP001075354">
    <property type="component" value="Chromosome 16"/>
</dbReference>
<reference evidence="1" key="1">
    <citation type="submission" date="2022-12" db="EMBL/GenBank/DDBJ databases">
        <title>Chromosome-level genome assembly of the bean flower thrips Megalurothrips usitatus.</title>
        <authorList>
            <person name="Ma L."/>
            <person name="Liu Q."/>
            <person name="Li H."/>
            <person name="Cai W."/>
        </authorList>
    </citation>
    <scope>NUCLEOTIDE SEQUENCE</scope>
    <source>
        <strain evidence="1">Cailab_2022a</strain>
    </source>
</reference>
<gene>
    <name evidence="1" type="ORF">ONE63_004578</name>
</gene>
<name>A0AAV7X064_9NEOP</name>
<evidence type="ECO:0000313" key="2">
    <source>
        <dbReference type="Proteomes" id="UP001075354"/>
    </source>
</evidence>
<evidence type="ECO:0000313" key="1">
    <source>
        <dbReference type="EMBL" id="KAJ1519279.1"/>
    </source>
</evidence>
<sequence length="351" mass="40523">MHRRPDLVVRGGRCRGVCSDMVQQLRRLQCPLLWPAAAGRAPSKAELYKRLDSTPHRPTLWHVAVEYIDIACQFARLRILWKSRELLEEVYAILMEDEAGAADHEESLLRRYRAGLKHVVDASWLMVREDQAMRRGLALPDGTPLTHVLLYDELDNRQRASVWAMRSLMGRGDAEAARKALELEPDEGQWLYVQGLSMRSARARKRALDLDDLEPAYTPNELSVFLKAYGQRPNPQTILRLARCFVDGKEQDRKRCDELLREALERFPRSAYVQLQSGHLFESLGRGARDDRRAKICFQQALHLGQHPHWLRACLEYGLFCLRRGDVREGRAYYNMAVKFFPEAGILSIFL</sequence>
<dbReference type="Gene3D" id="1.25.40.10">
    <property type="entry name" value="Tetratricopeptide repeat domain"/>
    <property type="match status" value="1"/>
</dbReference>
<dbReference type="InterPro" id="IPR011990">
    <property type="entry name" value="TPR-like_helical_dom_sf"/>
</dbReference>
<accession>A0AAV7X064</accession>
<dbReference type="AlphaFoldDB" id="A0AAV7X064"/>
<protein>
    <submittedName>
        <fullName evidence="1">Uncharacterized protein</fullName>
    </submittedName>
</protein>
<organism evidence="1 2">
    <name type="scientific">Megalurothrips usitatus</name>
    <name type="common">bean blossom thrips</name>
    <dbReference type="NCBI Taxonomy" id="439358"/>
    <lineage>
        <taxon>Eukaryota</taxon>
        <taxon>Metazoa</taxon>
        <taxon>Ecdysozoa</taxon>
        <taxon>Arthropoda</taxon>
        <taxon>Hexapoda</taxon>
        <taxon>Insecta</taxon>
        <taxon>Pterygota</taxon>
        <taxon>Neoptera</taxon>
        <taxon>Paraneoptera</taxon>
        <taxon>Thysanoptera</taxon>
        <taxon>Terebrantia</taxon>
        <taxon>Thripoidea</taxon>
        <taxon>Thripidae</taxon>
        <taxon>Megalurothrips</taxon>
    </lineage>
</organism>
<keyword evidence="2" id="KW-1185">Reference proteome</keyword>
<dbReference type="EMBL" id="JAPTSV010000016">
    <property type="protein sequence ID" value="KAJ1519279.1"/>
    <property type="molecule type" value="Genomic_DNA"/>
</dbReference>